<organism evidence="1 2">
    <name type="scientific">Nocardia yunnanensis</name>
    <dbReference type="NCBI Taxonomy" id="2382165"/>
    <lineage>
        <taxon>Bacteria</taxon>
        <taxon>Bacillati</taxon>
        <taxon>Actinomycetota</taxon>
        <taxon>Actinomycetes</taxon>
        <taxon>Mycobacteriales</taxon>
        <taxon>Nocardiaceae</taxon>
        <taxon>Nocardia</taxon>
    </lineage>
</organism>
<dbReference type="OrthoDB" id="4558210at2"/>
<name>A0A386ZDK0_9NOCA</name>
<gene>
    <name evidence="1" type="ORF">D7D52_12555</name>
</gene>
<sequence>MPGMSPVALPDYAVLSALAATSRPVPTTQPPSLAKGVTLTTHQAGRILTKLEARDLVESSCAGWRLTHRGRVLWASKGERFAP</sequence>
<proteinExistence type="predicted"/>
<protein>
    <recommendedName>
        <fullName evidence="3">MarR family transcriptional regulator</fullName>
    </recommendedName>
</protein>
<evidence type="ECO:0008006" key="3">
    <source>
        <dbReference type="Google" id="ProtNLM"/>
    </source>
</evidence>
<dbReference type="AlphaFoldDB" id="A0A386ZDK0"/>
<accession>A0A386ZDK0</accession>
<keyword evidence="2" id="KW-1185">Reference proteome</keyword>
<dbReference type="EMBL" id="CP032568">
    <property type="protein sequence ID" value="AYF74559.1"/>
    <property type="molecule type" value="Genomic_DNA"/>
</dbReference>
<evidence type="ECO:0000313" key="2">
    <source>
        <dbReference type="Proteomes" id="UP000267164"/>
    </source>
</evidence>
<dbReference type="Proteomes" id="UP000267164">
    <property type="component" value="Chromosome"/>
</dbReference>
<dbReference type="KEGG" id="nyu:D7D52_12555"/>
<reference evidence="1 2" key="1">
    <citation type="submission" date="2018-09" db="EMBL/GenBank/DDBJ databases">
        <title>Nocardia yunnanensis sp. nov., an actinomycete isolated from a soil sample.</title>
        <authorList>
            <person name="Zhang J."/>
        </authorList>
    </citation>
    <scope>NUCLEOTIDE SEQUENCE [LARGE SCALE GENOMIC DNA]</scope>
    <source>
        <strain evidence="1 2">CFHS0054</strain>
    </source>
</reference>
<evidence type="ECO:0000313" key="1">
    <source>
        <dbReference type="EMBL" id="AYF74559.1"/>
    </source>
</evidence>